<evidence type="ECO:0000313" key="10">
    <source>
        <dbReference type="Proteomes" id="UP001165160"/>
    </source>
</evidence>
<evidence type="ECO:0000256" key="2">
    <source>
        <dbReference type="ARBA" id="ARBA00012515"/>
    </source>
</evidence>
<dbReference type="EC" id="4.1.2.4" evidence="2"/>
<comment type="catalytic activity">
    <reaction evidence="7">
        <text>2-deoxy-D-ribose 5-phosphate = D-glyceraldehyde 3-phosphate + acetaldehyde</text>
        <dbReference type="Rhea" id="RHEA:12821"/>
        <dbReference type="ChEBI" id="CHEBI:15343"/>
        <dbReference type="ChEBI" id="CHEBI:59776"/>
        <dbReference type="ChEBI" id="CHEBI:62877"/>
        <dbReference type="EC" id="4.1.2.4"/>
    </reaction>
</comment>
<dbReference type="GO" id="GO:0005737">
    <property type="term" value="C:cytoplasm"/>
    <property type="evidence" value="ECO:0007669"/>
    <property type="project" value="InterPro"/>
</dbReference>
<dbReference type="HAMAP" id="MF_00114">
    <property type="entry name" value="DeoC_type1"/>
    <property type="match status" value="1"/>
</dbReference>
<evidence type="ECO:0000256" key="1">
    <source>
        <dbReference type="ARBA" id="ARBA00010936"/>
    </source>
</evidence>
<keyword evidence="10" id="KW-1185">Reference proteome</keyword>
<keyword evidence="5 8" id="KW-0704">Schiff base</keyword>
<reference evidence="10" key="1">
    <citation type="journal article" date="2023" name="Commun. Biol.">
        <title>Genome analysis of Parmales, the sister group of diatoms, reveals the evolutionary specialization of diatoms from phago-mixotrophs to photoautotrophs.</title>
        <authorList>
            <person name="Ban H."/>
            <person name="Sato S."/>
            <person name="Yoshikawa S."/>
            <person name="Yamada K."/>
            <person name="Nakamura Y."/>
            <person name="Ichinomiya M."/>
            <person name="Sato N."/>
            <person name="Blanc-Mathieu R."/>
            <person name="Endo H."/>
            <person name="Kuwata A."/>
            <person name="Ogata H."/>
        </authorList>
    </citation>
    <scope>NUCLEOTIDE SEQUENCE [LARGE SCALE GENOMIC DNA]</scope>
    <source>
        <strain evidence="10">NIES 3699</strain>
    </source>
</reference>
<feature type="active site" description="Proton donor/acceptor" evidence="8">
    <location>
        <position position="243"/>
    </location>
</feature>
<dbReference type="NCBIfam" id="TIGR00126">
    <property type="entry name" value="deoC"/>
    <property type="match status" value="1"/>
</dbReference>
<dbReference type="PANTHER" id="PTHR10889">
    <property type="entry name" value="DEOXYRIBOSE-PHOSPHATE ALDOLASE"/>
    <property type="match status" value="1"/>
</dbReference>
<evidence type="ECO:0000256" key="4">
    <source>
        <dbReference type="ARBA" id="ARBA00023239"/>
    </source>
</evidence>
<dbReference type="Pfam" id="PF01791">
    <property type="entry name" value="DeoC"/>
    <property type="match status" value="1"/>
</dbReference>
<sequence>MDVSQLISSVHSKLLSFSLLNHKTLPTPLPPPTFPSKVSTLIDHTLLSVPTTAEDIQRICEEALLHSFKSVCIPPSHVPLASKLLSHSSVLTCTVISFPNGYSTSSVKASETSLSIKNSAEEIDMVTNVSYLKSLSVCLERDDREGAKVYRDKYVEDVMRVCEAAEGVTVKCIIEIGALTDEEIAIASFLFRECIYQNVQNNQPTHGPHYIKTSTGFNGYAGATTNAVRIMADVVRECGGKVKASGGVGTLEQARKIVEAGAERIGASKGVKIVEGGEGGEGGY</sequence>
<proteinExistence type="inferred from homology"/>
<feature type="active site" description="Schiff-base intermediate with acetaldehyde" evidence="8">
    <location>
        <position position="212"/>
    </location>
</feature>
<comment type="similarity">
    <text evidence="1">Belongs to the DeoC/FbaB aldolase family. DeoC type 1 subfamily.</text>
</comment>
<accession>A0A9W7CHB9</accession>
<dbReference type="InterPro" id="IPR028581">
    <property type="entry name" value="DeoC_typeI"/>
</dbReference>
<evidence type="ECO:0000256" key="6">
    <source>
        <dbReference type="ARBA" id="ARBA00032755"/>
    </source>
</evidence>
<dbReference type="AlphaFoldDB" id="A0A9W7CHB9"/>
<dbReference type="CDD" id="cd00959">
    <property type="entry name" value="DeoC"/>
    <property type="match status" value="1"/>
</dbReference>
<evidence type="ECO:0000256" key="7">
    <source>
        <dbReference type="ARBA" id="ARBA00048791"/>
    </source>
</evidence>
<evidence type="ECO:0000256" key="5">
    <source>
        <dbReference type="ARBA" id="ARBA00023270"/>
    </source>
</evidence>
<dbReference type="SMART" id="SM01133">
    <property type="entry name" value="DeoC"/>
    <property type="match status" value="1"/>
</dbReference>
<dbReference type="InterPro" id="IPR011343">
    <property type="entry name" value="DeoC"/>
</dbReference>
<dbReference type="PANTHER" id="PTHR10889:SF1">
    <property type="entry name" value="DEOXYRIBOSE-PHOSPHATE ALDOLASE"/>
    <property type="match status" value="1"/>
</dbReference>
<comment type="caution">
    <text evidence="9">The sequence shown here is derived from an EMBL/GenBank/DDBJ whole genome shotgun (WGS) entry which is preliminary data.</text>
</comment>
<dbReference type="InterPro" id="IPR013785">
    <property type="entry name" value="Aldolase_TIM"/>
</dbReference>
<name>A0A9W7CHB9_9STRA</name>
<dbReference type="GO" id="GO:0004139">
    <property type="term" value="F:deoxyribose-phosphate aldolase activity"/>
    <property type="evidence" value="ECO:0007669"/>
    <property type="project" value="UniProtKB-EC"/>
</dbReference>
<dbReference type="GO" id="GO:0009264">
    <property type="term" value="P:deoxyribonucleotide catabolic process"/>
    <property type="evidence" value="ECO:0007669"/>
    <property type="project" value="InterPro"/>
</dbReference>
<protein>
    <recommendedName>
        <fullName evidence="2">deoxyribose-phosphate aldolase</fullName>
        <ecNumber evidence="2">4.1.2.4</ecNumber>
    </recommendedName>
    <alternativeName>
        <fullName evidence="6">2-deoxy-D-ribose 5-phosphate aldolase</fullName>
    </alternativeName>
</protein>
<keyword evidence="3" id="KW-0963">Cytoplasm</keyword>
<gene>
    <name evidence="9" type="ORF">TrVE_jg9918</name>
</gene>
<dbReference type="PIRSF" id="PIRSF001357">
    <property type="entry name" value="DeoC"/>
    <property type="match status" value="1"/>
</dbReference>
<dbReference type="GO" id="GO:0016052">
    <property type="term" value="P:carbohydrate catabolic process"/>
    <property type="evidence" value="ECO:0007669"/>
    <property type="project" value="TreeGrafter"/>
</dbReference>
<keyword evidence="4" id="KW-0456">Lyase</keyword>
<dbReference type="EMBL" id="BRXX01000318">
    <property type="protein sequence ID" value="GMI04606.1"/>
    <property type="molecule type" value="Genomic_DNA"/>
</dbReference>
<organism evidence="9 10">
    <name type="scientific">Triparma verrucosa</name>
    <dbReference type="NCBI Taxonomy" id="1606542"/>
    <lineage>
        <taxon>Eukaryota</taxon>
        <taxon>Sar</taxon>
        <taxon>Stramenopiles</taxon>
        <taxon>Ochrophyta</taxon>
        <taxon>Bolidophyceae</taxon>
        <taxon>Parmales</taxon>
        <taxon>Triparmaceae</taxon>
        <taxon>Triparma</taxon>
    </lineage>
</organism>
<dbReference type="InterPro" id="IPR002915">
    <property type="entry name" value="DeoC/FbaB/LacD_aldolase"/>
</dbReference>
<evidence type="ECO:0000256" key="8">
    <source>
        <dbReference type="PIRSR" id="PIRSR001357-50"/>
    </source>
</evidence>
<dbReference type="Gene3D" id="3.20.20.70">
    <property type="entry name" value="Aldolase class I"/>
    <property type="match status" value="1"/>
</dbReference>
<dbReference type="Proteomes" id="UP001165160">
    <property type="component" value="Unassembled WGS sequence"/>
</dbReference>
<evidence type="ECO:0000256" key="3">
    <source>
        <dbReference type="ARBA" id="ARBA00022490"/>
    </source>
</evidence>
<evidence type="ECO:0000313" key="9">
    <source>
        <dbReference type="EMBL" id="GMI04606.1"/>
    </source>
</evidence>
<dbReference type="SUPFAM" id="SSF51569">
    <property type="entry name" value="Aldolase"/>
    <property type="match status" value="1"/>
</dbReference>